<evidence type="ECO:0000313" key="4">
    <source>
        <dbReference type="Proteomes" id="UP001275867"/>
    </source>
</evidence>
<dbReference type="Proteomes" id="UP001275867">
    <property type="component" value="Unassembled WGS sequence"/>
</dbReference>
<dbReference type="SMART" id="SM00316">
    <property type="entry name" value="S1"/>
    <property type="match status" value="1"/>
</dbReference>
<dbReference type="Pfam" id="PF00575">
    <property type="entry name" value="S1"/>
    <property type="match status" value="1"/>
</dbReference>
<reference evidence="3" key="1">
    <citation type="submission" date="2019-10" db="EMBL/GenBank/DDBJ databases">
        <title>Malate fermentation in French cider.</title>
        <authorList>
            <person name="Cousin F.J."/>
            <person name="Medina Fernandez S."/>
            <person name="Misery B."/>
            <person name="Laplace J.-M."/>
            <person name="Cretenet M."/>
        </authorList>
    </citation>
    <scope>NUCLEOTIDE SEQUENCE</scope>
    <source>
        <strain evidence="3">UCMA15901</strain>
    </source>
</reference>
<dbReference type="InterPro" id="IPR012340">
    <property type="entry name" value="NA-bd_OB-fold"/>
</dbReference>
<dbReference type="InterPro" id="IPR050437">
    <property type="entry name" value="Ribos_protein_bS1-like"/>
</dbReference>
<name>A0AAP5TCB4_9LACO</name>
<comment type="caution">
    <text evidence="3">The sequence shown here is derived from an EMBL/GenBank/DDBJ whole genome shotgun (WGS) entry which is preliminary data.</text>
</comment>
<dbReference type="FunFam" id="2.40.50.140:FF:000103">
    <property type="entry name" value="protein RRP5 homolog"/>
    <property type="match status" value="1"/>
</dbReference>
<proteinExistence type="predicted"/>
<dbReference type="GO" id="GO:0003735">
    <property type="term" value="F:structural constituent of ribosome"/>
    <property type="evidence" value="ECO:0007669"/>
    <property type="project" value="TreeGrafter"/>
</dbReference>
<feature type="domain" description="S1 motif" evidence="2">
    <location>
        <begin position="11"/>
        <end position="81"/>
    </location>
</feature>
<sequence length="136" mass="14986">MLGGANLLKTGDVIEGTITGVQAYGLFVENKKISFTGLLHISECSDEYIESLSSIYKVGQVVSCVIVDIDPANQHVSLSIKALNQKNNMHNKPIPAVVHAYHKFYWTSNDDEIGFRSISDNLPEWKAAAKRTYGIS</sequence>
<evidence type="ECO:0000259" key="2">
    <source>
        <dbReference type="PROSITE" id="PS50126"/>
    </source>
</evidence>
<dbReference type="SUPFAM" id="SSF50249">
    <property type="entry name" value="Nucleic acid-binding proteins"/>
    <property type="match status" value="1"/>
</dbReference>
<dbReference type="Gene3D" id="2.40.50.140">
    <property type="entry name" value="Nucleic acid-binding proteins"/>
    <property type="match status" value="1"/>
</dbReference>
<dbReference type="GO" id="GO:0003729">
    <property type="term" value="F:mRNA binding"/>
    <property type="evidence" value="ECO:0007669"/>
    <property type="project" value="TreeGrafter"/>
</dbReference>
<accession>A0AAP5TCB4</accession>
<dbReference type="PANTHER" id="PTHR10724">
    <property type="entry name" value="30S RIBOSOMAL PROTEIN S1"/>
    <property type="match status" value="1"/>
</dbReference>
<comment type="function">
    <text evidence="1">Binds mRNA; thus facilitating recognition of the initiation point. It is needed to translate mRNA with a short Shine-Dalgarno (SD) purine-rich sequence.</text>
</comment>
<evidence type="ECO:0000313" key="3">
    <source>
        <dbReference type="EMBL" id="MDV7695144.1"/>
    </source>
</evidence>
<dbReference type="AlphaFoldDB" id="A0AAP5TCB4"/>
<dbReference type="EMBL" id="WERX01000042">
    <property type="protein sequence ID" value="MDV7695144.1"/>
    <property type="molecule type" value="Genomic_DNA"/>
</dbReference>
<protein>
    <submittedName>
        <fullName evidence="3">S1 RNA-binding domain-containing protein</fullName>
    </submittedName>
</protein>
<evidence type="ECO:0000256" key="1">
    <source>
        <dbReference type="ARBA" id="ARBA00025604"/>
    </source>
</evidence>
<organism evidence="3 4">
    <name type="scientific">Pediococcus parvulus</name>
    <dbReference type="NCBI Taxonomy" id="54062"/>
    <lineage>
        <taxon>Bacteria</taxon>
        <taxon>Bacillati</taxon>
        <taxon>Bacillota</taxon>
        <taxon>Bacilli</taxon>
        <taxon>Lactobacillales</taxon>
        <taxon>Lactobacillaceae</taxon>
        <taxon>Pediococcus</taxon>
    </lineage>
</organism>
<dbReference type="PROSITE" id="PS50126">
    <property type="entry name" value="S1"/>
    <property type="match status" value="1"/>
</dbReference>
<gene>
    <name evidence="3" type="ORF">GA842_09855</name>
</gene>
<dbReference type="InterPro" id="IPR003029">
    <property type="entry name" value="S1_domain"/>
</dbReference>
<dbReference type="GO" id="GO:0006412">
    <property type="term" value="P:translation"/>
    <property type="evidence" value="ECO:0007669"/>
    <property type="project" value="TreeGrafter"/>
</dbReference>